<feature type="transmembrane region" description="Helical" evidence="6">
    <location>
        <begin position="74"/>
        <end position="92"/>
    </location>
</feature>
<sequence>MASRVIFQTLVFLITYVAYAAFHAVRRSLSTVKTSVVAEWTPASFSSNITLSAASRDTWFGHVLCASPAEAEELLGWLDAAFMFSYALGLYISGFVADRHDLRLVLGTGMCLTGVTTFVFGPVVEWLHAYNRAAYILLSIANGFFQATGWPCVVAVMSNWFDKNSRGLVLGLWSSCQSVGNIVGSLLSSSVVDNGYEYAFLLNAVLILASGCTVFCGLVPSPRHVGLPAVDEGDAQTNTGEKVMGLAEGQSQVTAQEGTEMHREKGAISMETLEKFASDQKEAEISQGEKLSNSTVKQQPPSTYVSATNDFAVSSSNHLSSATNNFLTSRNGVVAQVYTLNSEQTTHPEIEVEVEKTAEGEEEALGFIRALLLPGVIPYSLAYAFLKTVNYSFFFWLPFYLSNAFSWSSNTANDLSVWYDVGGIVCGTLAGFMSDRLQRRVLVLLPLLVLAIPTLAIYATLPSMGAMTVNAAILFVNGMLIGGAANLISAAITADLGRQEALQGNSRAMATVTGIVDGTGSLGAALGQVTLPYLQVGWGWHSVFYYLMAAVVVTIVFLLPILVNDVRDLLRKRGVVTESLQSSSKVTSDTDISCELTCCE</sequence>
<dbReference type="Proteomes" id="UP000245119">
    <property type="component" value="Linkage Group LG10"/>
</dbReference>
<feature type="transmembrane region" description="Helical" evidence="6">
    <location>
        <begin position="133"/>
        <end position="156"/>
    </location>
</feature>
<keyword evidence="9" id="KW-1185">Reference proteome</keyword>
<evidence type="ECO:0000259" key="7">
    <source>
        <dbReference type="PROSITE" id="PS50850"/>
    </source>
</evidence>
<organism evidence="8 9">
    <name type="scientific">Pomacea canaliculata</name>
    <name type="common">Golden apple snail</name>
    <dbReference type="NCBI Taxonomy" id="400727"/>
    <lineage>
        <taxon>Eukaryota</taxon>
        <taxon>Metazoa</taxon>
        <taxon>Spiralia</taxon>
        <taxon>Lophotrochozoa</taxon>
        <taxon>Mollusca</taxon>
        <taxon>Gastropoda</taxon>
        <taxon>Caenogastropoda</taxon>
        <taxon>Architaenioglossa</taxon>
        <taxon>Ampullarioidea</taxon>
        <taxon>Ampullariidae</taxon>
        <taxon>Pomacea</taxon>
    </lineage>
</organism>
<dbReference type="InterPro" id="IPR036259">
    <property type="entry name" value="MFS_trans_sf"/>
</dbReference>
<evidence type="ECO:0000313" key="9">
    <source>
        <dbReference type="Proteomes" id="UP000245119"/>
    </source>
</evidence>
<keyword evidence="3 6" id="KW-1133">Transmembrane helix</keyword>
<dbReference type="InterPro" id="IPR011701">
    <property type="entry name" value="MFS"/>
</dbReference>
<keyword evidence="4 6" id="KW-0472">Membrane</keyword>
<evidence type="ECO:0000313" key="8">
    <source>
        <dbReference type="EMBL" id="PVD23953.1"/>
    </source>
</evidence>
<feature type="transmembrane region" description="Helical" evidence="6">
    <location>
        <begin position="473"/>
        <end position="496"/>
    </location>
</feature>
<evidence type="ECO:0000256" key="6">
    <source>
        <dbReference type="SAM" id="Phobius"/>
    </source>
</evidence>
<feature type="compositionally biased region" description="Polar residues" evidence="5">
    <location>
        <begin position="289"/>
        <end position="301"/>
    </location>
</feature>
<comment type="subcellular location">
    <subcellularLocation>
        <location evidence="1">Membrane</location>
        <topology evidence="1">Multi-pass membrane protein</topology>
    </subcellularLocation>
</comment>
<evidence type="ECO:0000256" key="4">
    <source>
        <dbReference type="ARBA" id="ARBA00023136"/>
    </source>
</evidence>
<evidence type="ECO:0000256" key="5">
    <source>
        <dbReference type="SAM" id="MobiDB-lite"/>
    </source>
</evidence>
<dbReference type="SUPFAM" id="SSF103473">
    <property type="entry name" value="MFS general substrate transporter"/>
    <property type="match status" value="1"/>
</dbReference>
<feature type="transmembrane region" description="Helical" evidence="6">
    <location>
        <begin position="543"/>
        <end position="563"/>
    </location>
</feature>
<dbReference type="InterPro" id="IPR020846">
    <property type="entry name" value="MFS_dom"/>
</dbReference>
<feature type="transmembrane region" description="Helical" evidence="6">
    <location>
        <begin position="441"/>
        <end position="461"/>
    </location>
</feature>
<dbReference type="Pfam" id="PF07690">
    <property type="entry name" value="MFS_1"/>
    <property type="match status" value="1"/>
</dbReference>
<feature type="transmembrane region" description="Helical" evidence="6">
    <location>
        <begin position="104"/>
        <end position="127"/>
    </location>
</feature>
<feature type="transmembrane region" description="Helical" evidence="6">
    <location>
        <begin position="198"/>
        <end position="219"/>
    </location>
</feature>
<reference evidence="8 9" key="1">
    <citation type="submission" date="2018-04" db="EMBL/GenBank/DDBJ databases">
        <title>The genome of golden apple snail Pomacea canaliculata provides insight into stress tolerance and invasive adaptation.</title>
        <authorList>
            <person name="Liu C."/>
            <person name="Liu B."/>
            <person name="Ren Y."/>
            <person name="Zhang Y."/>
            <person name="Wang H."/>
            <person name="Li S."/>
            <person name="Jiang F."/>
            <person name="Yin L."/>
            <person name="Zhang G."/>
            <person name="Qian W."/>
            <person name="Fan W."/>
        </authorList>
    </citation>
    <scope>NUCLEOTIDE SEQUENCE [LARGE SCALE GENOMIC DNA]</scope>
    <source>
        <strain evidence="8">SZHN2017</strain>
        <tissue evidence="8">Muscle</tissue>
    </source>
</reference>
<feature type="transmembrane region" description="Helical" evidence="6">
    <location>
        <begin position="376"/>
        <end position="397"/>
    </location>
</feature>
<dbReference type="PANTHER" id="PTHR43184">
    <property type="entry name" value="MAJOR FACILITATOR SUPERFAMILY TRANSPORTER 16, ISOFORM B"/>
    <property type="match status" value="1"/>
</dbReference>
<evidence type="ECO:0000256" key="3">
    <source>
        <dbReference type="ARBA" id="ARBA00022989"/>
    </source>
</evidence>
<dbReference type="OrthoDB" id="3639251at2759"/>
<keyword evidence="2 6" id="KW-0812">Transmembrane</keyword>
<dbReference type="PANTHER" id="PTHR43184:SF12">
    <property type="entry name" value="SUGAR PHOSPHATE EXCHANGER 3"/>
    <property type="match status" value="1"/>
</dbReference>
<gene>
    <name evidence="8" type="ORF">C0Q70_17229</name>
</gene>
<accession>A0A2T7NS35</accession>
<dbReference type="GO" id="GO:0022857">
    <property type="term" value="F:transmembrane transporter activity"/>
    <property type="evidence" value="ECO:0007669"/>
    <property type="project" value="InterPro"/>
</dbReference>
<evidence type="ECO:0000256" key="1">
    <source>
        <dbReference type="ARBA" id="ARBA00004141"/>
    </source>
</evidence>
<feature type="transmembrane region" description="Helical" evidence="6">
    <location>
        <begin position="168"/>
        <end position="192"/>
    </location>
</feature>
<evidence type="ECO:0000256" key="2">
    <source>
        <dbReference type="ARBA" id="ARBA00022692"/>
    </source>
</evidence>
<comment type="caution">
    <text evidence="8">The sequence shown here is derived from an EMBL/GenBank/DDBJ whole genome shotgun (WGS) entry which is preliminary data.</text>
</comment>
<dbReference type="GO" id="GO:0005789">
    <property type="term" value="C:endoplasmic reticulum membrane"/>
    <property type="evidence" value="ECO:0007669"/>
    <property type="project" value="TreeGrafter"/>
</dbReference>
<dbReference type="EMBL" id="PZQS01000010">
    <property type="protein sequence ID" value="PVD23953.1"/>
    <property type="molecule type" value="Genomic_DNA"/>
</dbReference>
<dbReference type="AlphaFoldDB" id="A0A2T7NS35"/>
<dbReference type="Gene3D" id="1.20.1250.20">
    <property type="entry name" value="MFS general substrate transporter like domains"/>
    <property type="match status" value="2"/>
</dbReference>
<proteinExistence type="predicted"/>
<feature type="domain" description="Major facilitator superfamily (MFS) profile" evidence="7">
    <location>
        <begin position="19"/>
        <end position="567"/>
    </location>
</feature>
<protein>
    <recommendedName>
        <fullName evidence="7">Major facilitator superfamily (MFS) profile domain-containing protein</fullName>
    </recommendedName>
</protein>
<feature type="region of interest" description="Disordered" evidence="5">
    <location>
        <begin position="279"/>
        <end position="301"/>
    </location>
</feature>
<dbReference type="PROSITE" id="PS50850">
    <property type="entry name" value="MFS"/>
    <property type="match status" value="1"/>
</dbReference>
<feature type="transmembrane region" description="Helical" evidence="6">
    <location>
        <begin position="508"/>
        <end position="531"/>
    </location>
</feature>
<name>A0A2T7NS35_POMCA</name>
<feature type="transmembrane region" description="Helical" evidence="6">
    <location>
        <begin position="417"/>
        <end position="434"/>
    </location>
</feature>